<keyword evidence="6 8" id="KW-0067">ATP-binding</keyword>
<keyword evidence="5 8" id="KW-0547">Nucleotide-binding</keyword>
<comment type="catalytic activity">
    <reaction evidence="7 8">
        <text>cytidine(34) in tRNA(Ile2) + L-lysine + ATP = lysidine(34) in tRNA(Ile2) + AMP + diphosphate + H(+)</text>
        <dbReference type="Rhea" id="RHEA:43744"/>
        <dbReference type="Rhea" id="RHEA-COMP:10625"/>
        <dbReference type="Rhea" id="RHEA-COMP:10670"/>
        <dbReference type="ChEBI" id="CHEBI:15378"/>
        <dbReference type="ChEBI" id="CHEBI:30616"/>
        <dbReference type="ChEBI" id="CHEBI:32551"/>
        <dbReference type="ChEBI" id="CHEBI:33019"/>
        <dbReference type="ChEBI" id="CHEBI:82748"/>
        <dbReference type="ChEBI" id="CHEBI:83665"/>
        <dbReference type="ChEBI" id="CHEBI:456215"/>
        <dbReference type="EC" id="6.3.4.19"/>
    </reaction>
</comment>
<evidence type="ECO:0000256" key="3">
    <source>
        <dbReference type="ARBA" id="ARBA00022598"/>
    </source>
</evidence>
<dbReference type="PANTHER" id="PTHR43033:SF1">
    <property type="entry name" value="TRNA(ILE)-LYSIDINE SYNTHASE-RELATED"/>
    <property type="match status" value="1"/>
</dbReference>
<keyword evidence="11" id="KW-1185">Reference proteome</keyword>
<dbReference type="HAMAP" id="MF_01161">
    <property type="entry name" value="tRNA_Ile_lys_synt"/>
    <property type="match status" value="1"/>
</dbReference>
<comment type="domain">
    <text evidence="8">The N-terminal region contains the highly conserved SGGXDS motif, predicted to be a P-loop motif involved in ATP binding.</text>
</comment>
<comment type="similarity">
    <text evidence="8">Belongs to the tRNA(Ile)-lysidine synthase family.</text>
</comment>
<evidence type="ECO:0000256" key="8">
    <source>
        <dbReference type="HAMAP-Rule" id="MF_01161"/>
    </source>
</evidence>
<dbReference type="GO" id="GO:0005524">
    <property type="term" value="F:ATP binding"/>
    <property type="evidence" value="ECO:0007669"/>
    <property type="project" value="UniProtKB-UniRule"/>
</dbReference>
<dbReference type="GO" id="GO:0006400">
    <property type="term" value="P:tRNA modification"/>
    <property type="evidence" value="ECO:0007669"/>
    <property type="project" value="UniProtKB-UniRule"/>
</dbReference>
<dbReference type="InterPro" id="IPR012094">
    <property type="entry name" value="tRNA_Ile_lys_synt"/>
</dbReference>
<dbReference type="SMART" id="SM00977">
    <property type="entry name" value="TilS_C"/>
    <property type="match status" value="1"/>
</dbReference>
<keyword evidence="2 8" id="KW-0963">Cytoplasm</keyword>
<sequence>MVPGAPGRRVTEAVRRACADWAAVDRGAGRPWLVAVSGGVDSVVLLHTLWLLQPWHGVALRVVHVHHGLRAAADEDARFVSELARAWGIPASVERVSVESIPSRERRGLEADARRVRRQAIRRAAKRFGAERVWLAHHADDQLETILLRLARGASLGGLGGIRPVADDGGLTWVRPLLGVERRDIEAYAEAHHLRHVEDETNRFTDPLRNYLRHEVIPRLRERQPRIAATVARAALGVQDEDAHLEAEGRRVFERCCTLEAGGATVDVAALAAEPVALQRRAIKILLYCLTSRGNPVLDWTFAHIESVRRLCVQGRPSAAVHLPGGWVVRRSYGQLHVEPQSHACPISDVSTFSPVEWRLADGAELCLPAAGRAEWRFVCRAWHGREGVHVAPWTLLLPQWPTVEVRPGRPGERIAPLGLTGTKKVQDVFVDAKVPRSLRAGWPRFAREGEILWLPGLSRARHGLLDPEAGPGWRIDTVRAPEAVRAFMPPG</sequence>
<keyword evidence="3 8" id="KW-0436">Ligase</keyword>
<evidence type="ECO:0000256" key="7">
    <source>
        <dbReference type="ARBA" id="ARBA00048539"/>
    </source>
</evidence>
<keyword evidence="4 8" id="KW-0819">tRNA processing</keyword>
<dbReference type="NCBIfam" id="TIGR02433">
    <property type="entry name" value="lysidine_TilS_C"/>
    <property type="match status" value="1"/>
</dbReference>
<evidence type="ECO:0000313" key="10">
    <source>
        <dbReference type="EMBL" id="SFU99640.1"/>
    </source>
</evidence>
<dbReference type="InterPro" id="IPR014729">
    <property type="entry name" value="Rossmann-like_a/b/a_fold"/>
</dbReference>
<protein>
    <recommendedName>
        <fullName evidence="8">tRNA(Ile)-lysidine synthase</fullName>
        <ecNumber evidence="8">6.3.4.19</ecNumber>
    </recommendedName>
    <alternativeName>
        <fullName evidence="8">tRNA(Ile)-2-lysyl-cytidine synthase</fullName>
    </alternativeName>
    <alternativeName>
        <fullName evidence="8">tRNA(Ile)-lysidine synthetase</fullName>
    </alternativeName>
</protein>
<proteinExistence type="inferred from homology"/>
<dbReference type="EC" id="6.3.4.19" evidence="8"/>
<feature type="domain" description="Lysidine-tRNA(Ile) synthetase C-terminal" evidence="9">
    <location>
        <begin position="404"/>
        <end position="476"/>
    </location>
</feature>
<dbReference type="InterPro" id="IPR012795">
    <property type="entry name" value="tRNA_Ile_lys_synt_N"/>
</dbReference>
<dbReference type="InterPro" id="IPR011063">
    <property type="entry name" value="TilS/TtcA_N"/>
</dbReference>
<dbReference type="SUPFAM" id="SSF82829">
    <property type="entry name" value="MesJ substrate recognition domain-like"/>
    <property type="match status" value="1"/>
</dbReference>
<accession>A0A1I7KQF1</accession>
<comment type="subcellular location">
    <subcellularLocation>
        <location evidence="1 8">Cytoplasm</location>
    </subcellularLocation>
</comment>
<evidence type="ECO:0000256" key="2">
    <source>
        <dbReference type="ARBA" id="ARBA00022490"/>
    </source>
</evidence>
<evidence type="ECO:0000256" key="6">
    <source>
        <dbReference type="ARBA" id="ARBA00022840"/>
    </source>
</evidence>
<gene>
    <name evidence="8" type="primary">tilS</name>
    <name evidence="10" type="ORF">SAMN05421543_11811</name>
</gene>
<organism evidence="10 11">
    <name type="scientific">Alicyclobacillus macrosporangiidus</name>
    <dbReference type="NCBI Taxonomy" id="392015"/>
    <lineage>
        <taxon>Bacteria</taxon>
        <taxon>Bacillati</taxon>
        <taxon>Bacillota</taxon>
        <taxon>Bacilli</taxon>
        <taxon>Bacillales</taxon>
        <taxon>Alicyclobacillaceae</taxon>
        <taxon>Alicyclobacillus</taxon>
    </lineage>
</organism>
<dbReference type="SUPFAM" id="SSF56037">
    <property type="entry name" value="PheT/TilS domain"/>
    <property type="match status" value="1"/>
</dbReference>
<dbReference type="AlphaFoldDB" id="A0A1I7KQF1"/>
<dbReference type="Pfam" id="PF09179">
    <property type="entry name" value="TilS"/>
    <property type="match status" value="1"/>
</dbReference>
<dbReference type="EMBL" id="FPBV01000018">
    <property type="protein sequence ID" value="SFU99640.1"/>
    <property type="molecule type" value="Genomic_DNA"/>
</dbReference>
<dbReference type="Pfam" id="PF11734">
    <property type="entry name" value="TilS_C"/>
    <property type="match status" value="1"/>
</dbReference>
<dbReference type="PANTHER" id="PTHR43033">
    <property type="entry name" value="TRNA(ILE)-LYSIDINE SYNTHASE-RELATED"/>
    <property type="match status" value="1"/>
</dbReference>
<dbReference type="SUPFAM" id="SSF52402">
    <property type="entry name" value="Adenine nucleotide alpha hydrolases-like"/>
    <property type="match status" value="1"/>
</dbReference>
<dbReference type="RefSeq" id="WP_074954692.1">
    <property type="nucleotide sequence ID" value="NZ_FPBV01000018.1"/>
</dbReference>
<dbReference type="GO" id="GO:0032267">
    <property type="term" value="F:tRNA(Ile)-lysidine synthase activity"/>
    <property type="evidence" value="ECO:0007669"/>
    <property type="project" value="UniProtKB-EC"/>
</dbReference>
<reference evidence="11" key="1">
    <citation type="submission" date="2016-10" db="EMBL/GenBank/DDBJ databases">
        <authorList>
            <person name="Varghese N."/>
        </authorList>
    </citation>
    <scope>NUCLEOTIDE SEQUENCE [LARGE SCALE GENOMIC DNA]</scope>
    <source>
        <strain evidence="11">DSM 17980</strain>
    </source>
</reference>
<dbReference type="Pfam" id="PF01171">
    <property type="entry name" value="ATP_bind_3"/>
    <property type="match status" value="1"/>
</dbReference>
<dbReference type="CDD" id="cd01992">
    <property type="entry name" value="TilS_N"/>
    <property type="match status" value="1"/>
</dbReference>
<dbReference type="InterPro" id="IPR015262">
    <property type="entry name" value="tRNA_Ile_lys_synt_subst-bd"/>
</dbReference>
<comment type="function">
    <text evidence="8">Ligates lysine onto the cytidine present at position 34 of the AUA codon-specific tRNA(Ile) that contains the anticodon CAU, in an ATP-dependent manner. Cytidine is converted to lysidine, thus changing the amino acid specificity of the tRNA from methionine to isoleucine.</text>
</comment>
<evidence type="ECO:0000256" key="5">
    <source>
        <dbReference type="ARBA" id="ARBA00022741"/>
    </source>
</evidence>
<evidence type="ECO:0000259" key="9">
    <source>
        <dbReference type="SMART" id="SM00977"/>
    </source>
</evidence>
<dbReference type="Gene3D" id="3.30.465.60">
    <property type="match status" value="1"/>
</dbReference>
<name>A0A1I7KQF1_9BACL</name>
<evidence type="ECO:0000256" key="4">
    <source>
        <dbReference type="ARBA" id="ARBA00022694"/>
    </source>
</evidence>
<feature type="binding site" evidence="8">
    <location>
        <begin position="37"/>
        <end position="42"/>
    </location>
    <ligand>
        <name>ATP</name>
        <dbReference type="ChEBI" id="CHEBI:30616"/>
    </ligand>
</feature>
<dbReference type="STRING" id="392015.SAMN05421543_11811"/>
<evidence type="ECO:0000313" key="11">
    <source>
        <dbReference type="Proteomes" id="UP000183508"/>
    </source>
</evidence>
<dbReference type="Gene3D" id="3.40.50.620">
    <property type="entry name" value="HUPs"/>
    <property type="match status" value="1"/>
</dbReference>
<evidence type="ECO:0000256" key="1">
    <source>
        <dbReference type="ARBA" id="ARBA00004496"/>
    </source>
</evidence>
<dbReference type="GO" id="GO:0005737">
    <property type="term" value="C:cytoplasm"/>
    <property type="evidence" value="ECO:0007669"/>
    <property type="project" value="UniProtKB-SubCell"/>
</dbReference>
<dbReference type="NCBIfam" id="TIGR02432">
    <property type="entry name" value="lysidine_TilS_N"/>
    <property type="match status" value="1"/>
</dbReference>
<dbReference type="Proteomes" id="UP000183508">
    <property type="component" value="Unassembled WGS sequence"/>
</dbReference>
<dbReference type="InterPro" id="IPR012796">
    <property type="entry name" value="Lysidine-tRNA-synth_C"/>
</dbReference>